<feature type="signal peptide" evidence="5">
    <location>
        <begin position="1"/>
        <end position="16"/>
    </location>
</feature>
<dbReference type="InterPro" id="IPR038479">
    <property type="entry name" value="Transthyretin-like_sf"/>
</dbReference>
<organism evidence="6 7">
    <name type="scientific">Caenorhabditis tropicalis</name>
    <dbReference type="NCBI Taxonomy" id="1561998"/>
    <lineage>
        <taxon>Eukaryota</taxon>
        <taxon>Metazoa</taxon>
        <taxon>Ecdysozoa</taxon>
        <taxon>Nematoda</taxon>
        <taxon>Chromadorea</taxon>
        <taxon>Rhabditida</taxon>
        <taxon>Rhabditina</taxon>
        <taxon>Rhabditomorpha</taxon>
        <taxon>Rhabditoidea</taxon>
        <taxon>Rhabditidae</taxon>
        <taxon>Peloderinae</taxon>
        <taxon>Caenorhabditis</taxon>
    </lineage>
</organism>
<reference evidence="7" key="1">
    <citation type="submission" date="2016-11" db="UniProtKB">
        <authorList>
            <consortium name="WormBaseParasite"/>
        </authorList>
    </citation>
    <scope>IDENTIFICATION</scope>
</reference>
<dbReference type="WBParaSite" id="Csp11.Scaffold58.g345.t1">
    <property type="protein sequence ID" value="Csp11.Scaffold58.g345.t1"/>
    <property type="gene ID" value="Csp11.Scaffold58.g345"/>
</dbReference>
<keyword evidence="6" id="KW-1185">Reference proteome</keyword>
<keyword evidence="3" id="KW-0964">Secreted</keyword>
<dbReference type="PANTHER" id="PTHR21700:SF29">
    <property type="entry name" value="TRANSTHYRETIN-LIKE FAMILY PROTEIN"/>
    <property type="match status" value="1"/>
</dbReference>
<dbReference type="PANTHER" id="PTHR21700">
    <property type="entry name" value="TRANSTHYRETIN-LIKE FAMILY PROTEIN-RELATED"/>
    <property type="match status" value="1"/>
</dbReference>
<dbReference type="Gene3D" id="2.60.40.3330">
    <property type="match status" value="1"/>
</dbReference>
<accession>A0A1I7TCB4</accession>
<dbReference type="GO" id="GO:0005576">
    <property type="term" value="C:extracellular region"/>
    <property type="evidence" value="ECO:0007669"/>
    <property type="project" value="UniProtKB-SubCell"/>
</dbReference>
<comment type="subcellular location">
    <subcellularLocation>
        <location evidence="1">Secreted</location>
    </subcellularLocation>
</comment>
<protein>
    <submittedName>
        <fullName evidence="7">Transthyretin-like family protein</fullName>
    </submittedName>
</protein>
<evidence type="ECO:0000256" key="5">
    <source>
        <dbReference type="SAM" id="SignalP"/>
    </source>
</evidence>
<dbReference type="Pfam" id="PF01060">
    <property type="entry name" value="TTR-52"/>
    <property type="match status" value="1"/>
</dbReference>
<evidence type="ECO:0000313" key="7">
    <source>
        <dbReference type="WBParaSite" id="Csp11.Scaffold58.g345.t1"/>
    </source>
</evidence>
<name>A0A1I7TCB4_9PELO</name>
<proteinExistence type="inferred from homology"/>
<dbReference type="InterPro" id="IPR001534">
    <property type="entry name" value="Transthyretin-like"/>
</dbReference>
<evidence type="ECO:0000256" key="1">
    <source>
        <dbReference type="ARBA" id="ARBA00004613"/>
    </source>
</evidence>
<dbReference type="eggNOG" id="ENOG502THUN">
    <property type="taxonomic scope" value="Eukaryota"/>
</dbReference>
<feature type="chain" id="PRO_5009307337" evidence="5">
    <location>
        <begin position="17"/>
        <end position="142"/>
    </location>
</feature>
<evidence type="ECO:0000256" key="2">
    <source>
        <dbReference type="ARBA" id="ARBA00010112"/>
    </source>
</evidence>
<evidence type="ECO:0000313" key="6">
    <source>
        <dbReference type="Proteomes" id="UP000095282"/>
    </source>
</evidence>
<evidence type="ECO:0000256" key="3">
    <source>
        <dbReference type="ARBA" id="ARBA00022525"/>
    </source>
</evidence>
<dbReference type="AlphaFoldDB" id="A0A1I7TCB4"/>
<sequence>MKIYFLLITIIQNIIAYEQSVRVTGRLMCHGHPAQYAELQLVSKKIIGGDAFARDVFTDPDGYFDIAGYIDPSTWSKIDARLYIWHKCYEKPYEHSDPCSQWFEIGIPPINVNGGPLAQKEWNIGEIELKDRRSGQELTSCS</sequence>
<dbReference type="GO" id="GO:0009986">
    <property type="term" value="C:cell surface"/>
    <property type="evidence" value="ECO:0007669"/>
    <property type="project" value="InterPro"/>
</dbReference>
<dbReference type="STRING" id="1561998.A0A1I7TCB4"/>
<evidence type="ECO:0000256" key="4">
    <source>
        <dbReference type="ARBA" id="ARBA00022729"/>
    </source>
</evidence>
<keyword evidence="4 5" id="KW-0732">Signal</keyword>
<comment type="similarity">
    <text evidence="2">Belongs to the nematode transthyretin-like family.</text>
</comment>
<dbReference type="Proteomes" id="UP000095282">
    <property type="component" value="Unplaced"/>
</dbReference>